<dbReference type="EMBL" id="LAZR01001681">
    <property type="protein sequence ID" value="KKN40891.1"/>
    <property type="molecule type" value="Genomic_DNA"/>
</dbReference>
<sequence>FRVISPDGTCVIGKGCLVEQSTLGHRGAIDSILLDGQIFRVRYSGADSPLERFSITSLDGVAGDWKVEMLPEDGIIPYAEAMIEAEENNDYWFKKEKQCETVCSYLPFCLQNKEEIPPDNE</sequence>
<evidence type="ECO:0000313" key="1">
    <source>
        <dbReference type="EMBL" id="KKN40891.1"/>
    </source>
</evidence>
<accession>A0A0F9SVH9</accession>
<reference evidence="1" key="1">
    <citation type="journal article" date="2015" name="Nature">
        <title>Complex archaea that bridge the gap between prokaryotes and eukaryotes.</title>
        <authorList>
            <person name="Spang A."/>
            <person name="Saw J.H."/>
            <person name="Jorgensen S.L."/>
            <person name="Zaremba-Niedzwiedzka K."/>
            <person name="Martijn J."/>
            <person name="Lind A.E."/>
            <person name="van Eijk R."/>
            <person name="Schleper C."/>
            <person name="Guy L."/>
            <person name="Ettema T.J."/>
        </authorList>
    </citation>
    <scope>NUCLEOTIDE SEQUENCE</scope>
</reference>
<organism evidence="1">
    <name type="scientific">marine sediment metagenome</name>
    <dbReference type="NCBI Taxonomy" id="412755"/>
    <lineage>
        <taxon>unclassified sequences</taxon>
        <taxon>metagenomes</taxon>
        <taxon>ecological metagenomes</taxon>
    </lineage>
</organism>
<gene>
    <name evidence="1" type="ORF">LCGC14_0729130</name>
</gene>
<comment type="caution">
    <text evidence="1">The sequence shown here is derived from an EMBL/GenBank/DDBJ whole genome shotgun (WGS) entry which is preliminary data.</text>
</comment>
<protein>
    <submittedName>
        <fullName evidence="1">Uncharacterized protein</fullName>
    </submittedName>
</protein>
<feature type="non-terminal residue" evidence="1">
    <location>
        <position position="1"/>
    </location>
</feature>
<dbReference type="AlphaFoldDB" id="A0A0F9SVH9"/>
<proteinExistence type="predicted"/>
<name>A0A0F9SVH9_9ZZZZ</name>